<keyword evidence="1" id="KW-0472">Membrane</keyword>
<evidence type="ECO:0000313" key="2">
    <source>
        <dbReference type="EMBL" id="KAI8580436.1"/>
    </source>
</evidence>
<dbReference type="Proteomes" id="UP001206595">
    <property type="component" value="Unassembled WGS sequence"/>
</dbReference>
<organism evidence="2 3">
    <name type="scientific">Umbelopsis ramanniana AG</name>
    <dbReference type="NCBI Taxonomy" id="1314678"/>
    <lineage>
        <taxon>Eukaryota</taxon>
        <taxon>Fungi</taxon>
        <taxon>Fungi incertae sedis</taxon>
        <taxon>Mucoromycota</taxon>
        <taxon>Mucoromycotina</taxon>
        <taxon>Umbelopsidomycetes</taxon>
        <taxon>Umbelopsidales</taxon>
        <taxon>Umbelopsidaceae</taxon>
        <taxon>Umbelopsis</taxon>
    </lineage>
</organism>
<reference evidence="2" key="2">
    <citation type="journal article" date="2022" name="Proc. Natl. Acad. Sci. U.S.A.">
        <title>Diploid-dominant life cycles characterize the early evolution of Fungi.</title>
        <authorList>
            <person name="Amses K.R."/>
            <person name="Simmons D.R."/>
            <person name="Longcore J.E."/>
            <person name="Mondo S.J."/>
            <person name="Seto K."/>
            <person name="Jeronimo G.H."/>
            <person name="Bonds A.E."/>
            <person name="Quandt C.A."/>
            <person name="Davis W.J."/>
            <person name="Chang Y."/>
            <person name="Federici B.A."/>
            <person name="Kuo A."/>
            <person name="LaButti K."/>
            <person name="Pangilinan J."/>
            <person name="Andreopoulos W."/>
            <person name="Tritt A."/>
            <person name="Riley R."/>
            <person name="Hundley H."/>
            <person name="Johnson J."/>
            <person name="Lipzen A."/>
            <person name="Barry K."/>
            <person name="Lang B.F."/>
            <person name="Cuomo C.A."/>
            <person name="Buchler N.E."/>
            <person name="Grigoriev I.V."/>
            <person name="Spatafora J.W."/>
            <person name="Stajich J.E."/>
            <person name="James T.Y."/>
        </authorList>
    </citation>
    <scope>NUCLEOTIDE SEQUENCE</scope>
    <source>
        <strain evidence="2">AG</strain>
    </source>
</reference>
<feature type="transmembrane region" description="Helical" evidence="1">
    <location>
        <begin position="15"/>
        <end position="35"/>
    </location>
</feature>
<keyword evidence="1" id="KW-0812">Transmembrane</keyword>
<feature type="transmembrane region" description="Helical" evidence="1">
    <location>
        <begin position="187"/>
        <end position="211"/>
    </location>
</feature>
<accession>A0AAD5ECF7</accession>
<dbReference type="EMBL" id="MU620912">
    <property type="protein sequence ID" value="KAI8580436.1"/>
    <property type="molecule type" value="Genomic_DNA"/>
</dbReference>
<feature type="transmembrane region" description="Helical" evidence="1">
    <location>
        <begin position="231"/>
        <end position="249"/>
    </location>
</feature>
<evidence type="ECO:0000313" key="3">
    <source>
        <dbReference type="Proteomes" id="UP001206595"/>
    </source>
</evidence>
<feature type="transmembrane region" description="Helical" evidence="1">
    <location>
        <begin position="75"/>
        <end position="97"/>
    </location>
</feature>
<sequence>MADPIDYIKLANAQVVINISVSAILVAILVLQLLVRRGSVKLHYYFLLAANVFSLISNAISEGIDNSYMVSNGPILALVILGYISDAFFGLTAVLALRQFTISYLGGPTFVITAMCSLAIAACLAFIIVAGLYAQSIVTPSTDNNVYILYKADLWTFFALWAWLLLLLLVIRITYHTKVPHNEKRSTIIKTFSLLSLYIVMMFAFYLYVVITTYEEEILFAQDFGIVVGNVILNTLLYRLSTLLFVMFYNKLSVMTPLPLGRDTHEICEA</sequence>
<protein>
    <submittedName>
        <fullName evidence="2">Uncharacterized protein</fullName>
    </submittedName>
</protein>
<feature type="transmembrane region" description="Helical" evidence="1">
    <location>
        <begin position="109"/>
        <end position="134"/>
    </location>
</feature>
<feature type="non-terminal residue" evidence="2">
    <location>
        <position position="1"/>
    </location>
</feature>
<feature type="transmembrane region" description="Helical" evidence="1">
    <location>
        <begin position="42"/>
        <end position="60"/>
    </location>
</feature>
<gene>
    <name evidence="2" type="ORF">K450DRAFT_237008</name>
</gene>
<comment type="caution">
    <text evidence="2">The sequence shown here is derived from an EMBL/GenBank/DDBJ whole genome shotgun (WGS) entry which is preliminary data.</text>
</comment>
<reference evidence="2" key="1">
    <citation type="submission" date="2021-06" db="EMBL/GenBank/DDBJ databases">
        <authorList>
            <consortium name="DOE Joint Genome Institute"/>
            <person name="Mondo S.J."/>
            <person name="Amses K.R."/>
            <person name="Simmons D.R."/>
            <person name="Longcore J.E."/>
            <person name="Seto K."/>
            <person name="Alves G.H."/>
            <person name="Bonds A.E."/>
            <person name="Quandt C.A."/>
            <person name="Davis W.J."/>
            <person name="Chang Y."/>
            <person name="Letcher P.M."/>
            <person name="Powell M.J."/>
            <person name="Kuo A."/>
            <person name="Labutti K."/>
            <person name="Pangilinan J."/>
            <person name="Andreopoulos W."/>
            <person name="Tritt A."/>
            <person name="Riley R."/>
            <person name="Hundley H."/>
            <person name="Johnson J."/>
            <person name="Lipzen A."/>
            <person name="Barry K."/>
            <person name="Berbee M.L."/>
            <person name="Buchler N.E."/>
            <person name="Grigoriev I.V."/>
            <person name="Spatafora J.W."/>
            <person name="Stajich J.E."/>
            <person name="James T.Y."/>
        </authorList>
    </citation>
    <scope>NUCLEOTIDE SEQUENCE</scope>
    <source>
        <strain evidence="2">AG</strain>
    </source>
</reference>
<feature type="transmembrane region" description="Helical" evidence="1">
    <location>
        <begin position="154"/>
        <end position="175"/>
    </location>
</feature>
<proteinExistence type="predicted"/>
<name>A0AAD5ECF7_UMBRA</name>
<dbReference type="RefSeq" id="XP_051445440.1">
    <property type="nucleotide sequence ID" value="XM_051588353.1"/>
</dbReference>
<dbReference type="AlphaFoldDB" id="A0AAD5ECF7"/>
<dbReference type="GeneID" id="75913698"/>
<keyword evidence="3" id="KW-1185">Reference proteome</keyword>
<keyword evidence="1" id="KW-1133">Transmembrane helix</keyword>
<evidence type="ECO:0000256" key="1">
    <source>
        <dbReference type="SAM" id="Phobius"/>
    </source>
</evidence>